<keyword evidence="3" id="KW-1185">Reference proteome</keyword>
<evidence type="ECO:0000256" key="1">
    <source>
        <dbReference type="SAM" id="Phobius"/>
    </source>
</evidence>
<evidence type="ECO:0000313" key="3">
    <source>
        <dbReference type="Proteomes" id="UP000294257"/>
    </source>
</evidence>
<name>A0A4Q7KVM4_9PSEU</name>
<protein>
    <submittedName>
        <fullName evidence="2">Uncharacterized protein</fullName>
    </submittedName>
</protein>
<gene>
    <name evidence="2" type="ORF">EV193_103397</name>
</gene>
<feature type="transmembrane region" description="Helical" evidence="1">
    <location>
        <begin position="52"/>
        <end position="72"/>
    </location>
</feature>
<dbReference type="AlphaFoldDB" id="A0A4Q7KVM4"/>
<keyword evidence="1" id="KW-1133">Transmembrane helix</keyword>
<dbReference type="EMBL" id="SGWQ01000003">
    <property type="protein sequence ID" value="RZS41079.1"/>
    <property type="molecule type" value="Genomic_DNA"/>
</dbReference>
<keyword evidence="1" id="KW-0472">Membrane</keyword>
<accession>A0A4Q7KVM4</accession>
<keyword evidence="1" id="KW-0812">Transmembrane</keyword>
<dbReference type="RefSeq" id="WP_130344038.1">
    <property type="nucleotide sequence ID" value="NZ_SGWQ01000003.1"/>
</dbReference>
<reference evidence="2 3" key="1">
    <citation type="submission" date="2019-02" db="EMBL/GenBank/DDBJ databases">
        <title>Genomic Encyclopedia of Type Strains, Phase IV (KMG-IV): sequencing the most valuable type-strain genomes for metagenomic binning, comparative biology and taxonomic classification.</title>
        <authorList>
            <person name="Goeker M."/>
        </authorList>
    </citation>
    <scope>NUCLEOTIDE SEQUENCE [LARGE SCALE GENOMIC DNA]</scope>
    <source>
        <strain evidence="2 3">DSM 101727</strain>
    </source>
</reference>
<dbReference type="Proteomes" id="UP000294257">
    <property type="component" value="Unassembled WGS sequence"/>
</dbReference>
<comment type="caution">
    <text evidence="2">The sequence shown here is derived from an EMBL/GenBank/DDBJ whole genome shotgun (WGS) entry which is preliminary data.</text>
</comment>
<proteinExistence type="predicted"/>
<feature type="transmembrane region" description="Helical" evidence="1">
    <location>
        <begin position="79"/>
        <end position="103"/>
    </location>
</feature>
<organism evidence="2 3">
    <name type="scientific">Herbihabitans rhizosphaerae</name>
    <dbReference type="NCBI Taxonomy" id="1872711"/>
    <lineage>
        <taxon>Bacteria</taxon>
        <taxon>Bacillati</taxon>
        <taxon>Actinomycetota</taxon>
        <taxon>Actinomycetes</taxon>
        <taxon>Pseudonocardiales</taxon>
        <taxon>Pseudonocardiaceae</taxon>
        <taxon>Herbihabitans</taxon>
    </lineage>
</organism>
<feature type="transmembrane region" description="Helical" evidence="1">
    <location>
        <begin position="12"/>
        <end position="40"/>
    </location>
</feature>
<evidence type="ECO:0000313" key="2">
    <source>
        <dbReference type="EMBL" id="RZS41079.1"/>
    </source>
</evidence>
<sequence length="104" mass="10353">MPDRTYSEVGTARGLVMLATALALGGAVMIAVVVIAVALMRPGGTGAVVGGAVAYLAIVVITAVVAMVLAFRGDSRRRVLVSGCGLVAGGTVLGLIVLALFVWA</sequence>